<dbReference type="InterPro" id="IPR050627">
    <property type="entry name" value="Nitroreductase/BluB"/>
</dbReference>
<feature type="domain" description="Nitroreductase" evidence="1">
    <location>
        <begin position="18"/>
        <end position="184"/>
    </location>
</feature>
<dbReference type="AlphaFoldDB" id="A0A917BZV2"/>
<dbReference type="NCBIfam" id="TIGR02476">
    <property type="entry name" value="BluB"/>
    <property type="match status" value="1"/>
</dbReference>
<dbReference type="PANTHER" id="PTHR23026:SF123">
    <property type="entry name" value="NAD(P)H NITROREDUCTASE RV3131-RELATED"/>
    <property type="match status" value="1"/>
</dbReference>
<comment type="caution">
    <text evidence="2">The sequence shown here is derived from an EMBL/GenBank/DDBJ whole genome shotgun (WGS) entry which is preliminary data.</text>
</comment>
<protein>
    <submittedName>
        <fullName evidence="2">Oxidoreductase</fullName>
    </submittedName>
</protein>
<evidence type="ECO:0000313" key="3">
    <source>
        <dbReference type="Proteomes" id="UP000632498"/>
    </source>
</evidence>
<reference evidence="2" key="2">
    <citation type="submission" date="2020-09" db="EMBL/GenBank/DDBJ databases">
        <authorList>
            <person name="Sun Q."/>
            <person name="Zhou Y."/>
        </authorList>
    </citation>
    <scope>NUCLEOTIDE SEQUENCE</scope>
    <source>
        <strain evidence="2">CGMCC 1.15254</strain>
    </source>
</reference>
<reference evidence="2" key="1">
    <citation type="journal article" date="2014" name="Int. J. Syst. Evol. Microbiol.">
        <title>Complete genome sequence of Corynebacterium casei LMG S-19264T (=DSM 44701T), isolated from a smear-ripened cheese.</title>
        <authorList>
            <consortium name="US DOE Joint Genome Institute (JGI-PGF)"/>
            <person name="Walter F."/>
            <person name="Albersmeier A."/>
            <person name="Kalinowski J."/>
            <person name="Ruckert C."/>
        </authorList>
    </citation>
    <scope>NUCLEOTIDE SEQUENCE</scope>
    <source>
        <strain evidence="2">CGMCC 1.15254</strain>
    </source>
</reference>
<dbReference type="CDD" id="cd02145">
    <property type="entry name" value="BluB"/>
    <property type="match status" value="1"/>
</dbReference>
<evidence type="ECO:0000259" key="1">
    <source>
        <dbReference type="Pfam" id="PF00881"/>
    </source>
</evidence>
<dbReference type="Gene3D" id="3.40.109.10">
    <property type="entry name" value="NADH Oxidase"/>
    <property type="match status" value="1"/>
</dbReference>
<dbReference type="SUPFAM" id="SSF55469">
    <property type="entry name" value="FMN-dependent nitroreductase-like"/>
    <property type="match status" value="1"/>
</dbReference>
<dbReference type="Proteomes" id="UP000632498">
    <property type="component" value="Unassembled WGS sequence"/>
</dbReference>
<proteinExistence type="predicted"/>
<sequence length="212" mass="24359">MPPVFNKEFCEKLDELFRWRRDVRRFKADPLPQGMLDELLETATLAPSVGNSQPWRFVVVEDRTRRDKVRNNFEACNREALEDYQGKEADTYASLKLSGLDRAPAHIAVFCDTQTDIGKGLGQKTMPETLKYSVVSSIQTLWLSARAKGIGLGWVSIVEPETIKEILDIDEESWDLVAYLCIGYPEEEHEVPELVRFGWQDRLPLSQTVIRR</sequence>
<dbReference type="GO" id="GO:0016491">
    <property type="term" value="F:oxidoreductase activity"/>
    <property type="evidence" value="ECO:0007669"/>
    <property type="project" value="InterPro"/>
</dbReference>
<gene>
    <name evidence="2" type="ORF">GCM10011332_19360</name>
</gene>
<dbReference type="InterPro" id="IPR012825">
    <property type="entry name" value="BluB"/>
</dbReference>
<organism evidence="2 3">
    <name type="scientific">Terasakiella brassicae</name>
    <dbReference type="NCBI Taxonomy" id="1634917"/>
    <lineage>
        <taxon>Bacteria</taxon>
        <taxon>Pseudomonadati</taxon>
        <taxon>Pseudomonadota</taxon>
        <taxon>Alphaproteobacteria</taxon>
        <taxon>Rhodospirillales</taxon>
        <taxon>Terasakiellaceae</taxon>
        <taxon>Terasakiella</taxon>
    </lineage>
</organism>
<dbReference type="RefSeq" id="WP_188664295.1">
    <property type="nucleotide sequence ID" value="NZ_BMHV01000012.1"/>
</dbReference>
<evidence type="ECO:0000313" key="2">
    <source>
        <dbReference type="EMBL" id="GGF65440.1"/>
    </source>
</evidence>
<keyword evidence="3" id="KW-1185">Reference proteome</keyword>
<dbReference type="PANTHER" id="PTHR23026">
    <property type="entry name" value="NADPH NITROREDUCTASE"/>
    <property type="match status" value="1"/>
</dbReference>
<dbReference type="Pfam" id="PF00881">
    <property type="entry name" value="Nitroreductase"/>
    <property type="match status" value="1"/>
</dbReference>
<dbReference type="InterPro" id="IPR000415">
    <property type="entry name" value="Nitroreductase-like"/>
</dbReference>
<name>A0A917BZV2_9PROT</name>
<dbReference type="EMBL" id="BMHV01000012">
    <property type="protein sequence ID" value="GGF65440.1"/>
    <property type="molecule type" value="Genomic_DNA"/>
</dbReference>
<accession>A0A917BZV2</accession>
<dbReference type="InterPro" id="IPR029479">
    <property type="entry name" value="Nitroreductase"/>
</dbReference>